<evidence type="ECO:0000313" key="1">
    <source>
        <dbReference type="EMBL" id="OEJ67380.1"/>
    </source>
</evidence>
<dbReference type="EMBL" id="MCGG01000022">
    <property type="protein sequence ID" value="OEJ67380.1"/>
    <property type="molecule type" value="Genomic_DNA"/>
</dbReference>
<gene>
    <name evidence="1" type="ORF">BEN30_09625</name>
</gene>
<dbReference type="AlphaFoldDB" id="A0A1E5Q821"/>
<reference evidence="2" key="1">
    <citation type="submission" date="2016-07" db="EMBL/GenBank/DDBJ databases">
        <authorList>
            <person name="Florea S."/>
            <person name="Webb J.S."/>
            <person name="Jaromczyk J."/>
            <person name="Schardl C.L."/>
        </authorList>
    </citation>
    <scope>NUCLEOTIDE SEQUENCE [LARGE SCALE GENOMIC DNA]</scope>
    <source>
        <strain evidence="2">MV-1</strain>
    </source>
</reference>
<comment type="caution">
    <text evidence="1">The sequence shown here is derived from an EMBL/GenBank/DDBJ whole genome shotgun (WGS) entry which is preliminary data.</text>
</comment>
<dbReference type="RefSeq" id="WP_069957842.1">
    <property type="nucleotide sequence ID" value="NZ_MCGG01000022.1"/>
</dbReference>
<organism evidence="1 2">
    <name type="scientific">Magnetovibrio blakemorei</name>
    <dbReference type="NCBI Taxonomy" id="28181"/>
    <lineage>
        <taxon>Bacteria</taxon>
        <taxon>Pseudomonadati</taxon>
        <taxon>Pseudomonadota</taxon>
        <taxon>Alphaproteobacteria</taxon>
        <taxon>Rhodospirillales</taxon>
        <taxon>Magnetovibrionaceae</taxon>
        <taxon>Magnetovibrio</taxon>
    </lineage>
</organism>
<keyword evidence="2" id="KW-1185">Reference proteome</keyword>
<dbReference type="OrthoDB" id="9810432at2"/>
<name>A0A1E5Q821_9PROT</name>
<accession>A0A1E5Q821</accession>
<proteinExistence type="predicted"/>
<sequence>MRNEMNVTDILHAVTELAVADISRSGSPQIKCSVMEACEALIDAGLIPIEVGPDIWRCCENHQHNSIAALRSYIENK</sequence>
<dbReference type="Proteomes" id="UP000095347">
    <property type="component" value="Unassembled WGS sequence"/>
</dbReference>
<dbReference type="STRING" id="28181.BEN30_09625"/>
<evidence type="ECO:0000313" key="2">
    <source>
        <dbReference type="Proteomes" id="UP000095347"/>
    </source>
</evidence>
<protein>
    <submittedName>
        <fullName evidence="1">Uncharacterized protein</fullName>
    </submittedName>
</protein>